<keyword evidence="1" id="KW-0813">Transport</keyword>
<gene>
    <name evidence="1" type="ORF">K4L44_02355</name>
</gene>
<dbReference type="Proteomes" id="UP000826212">
    <property type="component" value="Chromosome"/>
</dbReference>
<dbReference type="EMBL" id="CP081303">
    <property type="protein sequence ID" value="QZE14724.1"/>
    <property type="molecule type" value="Genomic_DNA"/>
</dbReference>
<accession>A0AC61NR55</accession>
<keyword evidence="1" id="KW-0407">Ion channel</keyword>
<reference evidence="1" key="1">
    <citation type="submission" date="2021-08" db="EMBL/GenBank/DDBJ databases">
        <title>Novel anaerobic bacterium isolated from sea squirt in East Sea, Republic of Korea.</title>
        <authorList>
            <person name="Nguyen T.H."/>
            <person name="Li Z."/>
            <person name="Lee Y.-J."/>
            <person name="Ko J."/>
            <person name="Kim S.-G."/>
        </authorList>
    </citation>
    <scope>NUCLEOTIDE SEQUENCE</scope>
    <source>
        <strain evidence="1">KCTC 25031</strain>
    </source>
</reference>
<organism evidence="1 2">
    <name type="scientific">Halosquirtibacter laminarini</name>
    <dbReference type="NCBI Taxonomy" id="3374600"/>
    <lineage>
        <taxon>Bacteria</taxon>
        <taxon>Pseudomonadati</taxon>
        <taxon>Bacteroidota</taxon>
        <taxon>Bacteroidia</taxon>
        <taxon>Marinilabiliales</taxon>
        <taxon>Prolixibacteraceae</taxon>
        <taxon>Halosquirtibacter</taxon>
    </lineage>
</organism>
<sequence length="220" mass="24548">MYRKRLKLLIYKARYRLLLYALLIVVFGDLLIPNQNAEYVSYLGPIGLLCIVFAGWNLVHRNKRKNIIYATLLIILTISEIVDTFSPIEELTIIKQVVYVAFFVTFSLELFHQIKSANKVTSSILTAVLCGLIIIGIAGGIGATTIEYLRPGSFVGLNESTKIIDLQYYSFITLTTVGYGDITPITVYAKKFTILITLVGNFYSIVIIGIIIGKYTSSGK</sequence>
<keyword evidence="1" id="KW-0406">Ion transport</keyword>
<keyword evidence="2" id="KW-1185">Reference proteome</keyword>
<name>A0AC61NR55_9BACT</name>
<evidence type="ECO:0000313" key="1">
    <source>
        <dbReference type="EMBL" id="QZE14724.1"/>
    </source>
</evidence>
<protein>
    <submittedName>
        <fullName evidence="1">Potassium channel family protein</fullName>
    </submittedName>
</protein>
<evidence type="ECO:0000313" key="2">
    <source>
        <dbReference type="Proteomes" id="UP000826212"/>
    </source>
</evidence>
<proteinExistence type="predicted"/>